<keyword evidence="1" id="KW-1133">Transmembrane helix</keyword>
<evidence type="ECO:0000313" key="2">
    <source>
        <dbReference type="EMBL" id="EFM83630.1"/>
    </source>
</evidence>
<evidence type="ECO:0000256" key="1">
    <source>
        <dbReference type="SAM" id="Phobius"/>
    </source>
</evidence>
<dbReference type="EMBL" id="AEBR01000021">
    <property type="protein sequence ID" value="EFM83630.1"/>
    <property type="molecule type" value="Genomic_DNA"/>
</dbReference>
<feature type="transmembrane region" description="Helical" evidence="1">
    <location>
        <begin position="6"/>
        <end position="27"/>
    </location>
</feature>
<dbReference type="RefSeq" id="WP_002355314.1">
    <property type="nucleotide sequence ID" value="NZ_GL454427.1"/>
</dbReference>
<evidence type="ECO:0008006" key="4">
    <source>
        <dbReference type="Google" id="ProtNLM"/>
    </source>
</evidence>
<organism evidence="2 3">
    <name type="scientific">Enterococcus faecalis TX4248</name>
    <dbReference type="NCBI Taxonomy" id="749495"/>
    <lineage>
        <taxon>Bacteria</taxon>
        <taxon>Bacillati</taxon>
        <taxon>Bacillota</taxon>
        <taxon>Bacilli</taxon>
        <taxon>Lactobacillales</taxon>
        <taxon>Enterococcaceae</taxon>
        <taxon>Enterococcus</taxon>
    </lineage>
</organism>
<dbReference type="GeneID" id="60892882"/>
<gene>
    <name evidence="2" type="ORF">HMPREF9498_00732</name>
</gene>
<evidence type="ECO:0000313" key="3">
    <source>
        <dbReference type="Proteomes" id="UP000004846"/>
    </source>
</evidence>
<comment type="caution">
    <text evidence="2">The sequence shown here is derived from an EMBL/GenBank/DDBJ whole genome shotgun (WGS) entry which is preliminary data.</text>
</comment>
<dbReference type="AlphaFoldDB" id="A0A125W8H5"/>
<dbReference type="Proteomes" id="UP000004846">
    <property type="component" value="Unassembled WGS sequence"/>
</dbReference>
<sequence length="66" mass="7490">MRYLIGGIFLLISIWQFIVTGRTFSYLKKEGGKRTSPFILLGLWSSLVFAIISFAVAIASFFYVSF</sequence>
<keyword evidence="1" id="KW-0812">Transmembrane</keyword>
<protein>
    <recommendedName>
        <fullName evidence="4">Immunity protein PlnM</fullName>
    </recommendedName>
</protein>
<accession>A0A125W8H5</accession>
<name>A0A125W8H5_ENTFL</name>
<proteinExistence type="predicted"/>
<dbReference type="HOGENOM" id="CLU_196714_0_0_9"/>
<keyword evidence="1" id="KW-0472">Membrane</keyword>
<feature type="transmembrane region" description="Helical" evidence="1">
    <location>
        <begin position="39"/>
        <end position="64"/>
    </location>
</feature>
<reference evidence="2 3" key="1">
    <citation type="submission" date="2010-07" db="EMBL/GenBank/DDBJ databases">
        <authorList>
            <person name="Sid Ahmed O."/>
        </authorList>
    </citation>
    <scope>NUCLEOTIDE SEQUENCE [LARGE SCALE GENOMIC DNA]</scope>
    <source>
        <strain evidence="2 3">TX4248</strain>
    </source>
</reference>